<feature type="region of interest" description="Disordered" evidence="1">
    <location>
        <begin position="1"/>
        <end position="28"/>
    </location>
</feature>
<name>A0A937CSI6_9BURK</name>
<comment type="caution">
    <text evidence="3">The sequence shown here is derived from an EMBL/GenBank/DDBJ whole genome shotgun (WGS) entry which is preliminary data.</text>
</comment>
<evidence type="ECO:0000259" key="2">
    <source>
        <dbReference type="Pfam" id="PF00582"/>
    </source>
</evidence>
<feature type="domain" description="UspA" evidence="2">
    <location>
        <begin position="39"/>
        <end position="160"/>
    </location>
</feature>
<evidence type="ECO:0000256" key="1">
    <source>
        <dbReference type="SAM" id="MobiDB-lite"/>
    </source>
</evidence>
<dbReference type="Proteomes" id="UP000599109">
    <property type="component" value="Unassembled WGS sequence"/>
</dbReference>
<organism evidence="3 4">
    <name type="scientific">Ramlibacter monticola</name>
    <dbReference type="NCBI Taxonomy" id="1926872"/>
    <lineage>
        <taxon>Bacteria</taxon>
        <taxon>Pseudomonadati</taxon>
        <taxon>Pseudomonadota</taxon>
        <taxon>Betaproteobacteria</taxon>
        <taxon>Burkholderiales</taxon>
        <taxon>Comamonadaceae</taxon>
        <taxon>Ramlibacter</taxon>
    </lineage>
</organism>
<accession>A0A937CSI6</accession>
<protein>
    <submittedName>
        <fullName evidence="3">Universal stress protein</fullName>
    </submittedName>
</protein>
<dbReference type="RefSeq" id="WP_201674140.1">
    <property type="nucleotide sequence ID" value="NZ_JAEQNE010000002.1"/>
</dbReference>
<gene>
    <name evidence="3" type="ORF">JJ685_10230</name>
</gene>
<dbReference type="Gene3D" id="3.40.50.12370">
    <property type="match status" value="1"/>
</dbReference>
<dbReference type="AlphaFoldDB" id="A0A937CSI6"/>
<evidence type="ECO:0000313" key="4">
    <source>
        <dbReference type="Proteomes" id="UP000599109"/>
    </source>
</evidence>
<dbReference type="Pfam" id="PF00582">
    <property type="entry name" value="Usp"/>
    <property type="match status" value="1"/>
</dbReference>
<dbReference type="EMBL" id="JAEQNE010000002">
    <property type="protein sequence ID" value="MBL0391515.1"/>
    <property type="molecule type" value="Genomic_DNA"/>
</dbReference>
<reference evidence="3 4" key="1">
    <citation type="journal article" date="2017" name="Int. J. Syst. Evol. Microbiol.">
        <title>Ramlibacter monticola sp. nov., isolated from forest soil.</title>
        <authorList>
            <person name="Chaudhary D.K."/>
            <person name="Kim J."/>
        </authorList>
    </citation>
    <scope>NUCLEOTIDE SEQUENCE [LARGE SCALE GENOMIC DNA]</scope>
    <source>
        <strain evidence="3 4">KACC 19175</strain>
    </source>
</reference>
<keyword evidence="4" id="KW-1185">Reference proteome</keyword>
<dbReference type="InterPro" id="IPR006016">
    <property type="entry name" value="UspA"/>
</dbReference>
<evidence type="ECO:0000313" key="3">
    <source>
        <dbReference type="EMBL" id="MBL0391515.1"/>
    </source>
</evidence>
<sequence>MRASNFGEPKLAQPDFTRPGKLTAPGADSRLRAGPFPLKRILVLSDLTDVADNAAWRAGLLAREHGAWLRIVHVRPWHEGAVRAQRILETLAWRLQEHLRIAVVAQSLRGSLRREIAAAASGADLLVTGGSAGRWTRSWIADIHPDTLAQHCGLPTLVVRKAATQPYQRVIAGVQHGLGAPTSIAVASGMAGGPHVQMLREFGKDIELLPREHHGFESRAGQVEARIHHLAQATPGARMKEAPCVIFTRSLDVLLEKEEVLFPDLVVVPRAAGKLPPWIAPSLPRRLLAHTRADTLILQAIRPVPATSSLGDAPTPLGAHGANVWSS</sequence>
<dbReference type="SUPFAM" id="SSF52402">
    <property type="entry name" value="Adenine nucleotide alpha hydrolases-like"/>
    <property type="match status" value="1"/>
</dbReference>
<proteinExistence type="predicted"/>